<gene>
    <name evidence="2" type="ORF">CON65_22005</name>
</gene>
<dbReference type="Proteomes" id="UP000221020">
    <property type="component" value="Unassembled WGS sequence"/>
</dbReference>
<proteinExistence type="predicted"/>
<name>A0AA91ZRE1_9BACI</name>
<keyword evidence="1" id="KW-1133">Transmembrane helix</keyword>
<evidence type="ECO:0000313" key="2">
    <source>
        <dbReference type="EMBL" id="PED80546.1"/>
    </source>
</evidence>
<organism evidence="2 3">
    <name type="scientific">Bacillus pseudomycoides</name>
    <dbReference type="NCBI Taxonomy" id="64104"/>
    <lineage>
        <taxon>Bacteria</taxon>
        <taxon>Bacillati</taxon>
        <taxon>Bacillota</taxon>
        <taxon>Bacilli</taxon>
        <taxon>Bacillales</taxon>
        <taxon>Bacillaceae</taxon>
        <taxon>Bacillus</taxon>
        <taxon>Bacillus cereus group</taxon>
    </lineage>
</organism>
<evidence type="ECO:0000256" key="1">
    <source>
        <dbReference type="SAM" id="Phobius"/>
    </source>
</evidence>
<sequence length="63" mass="7570">MYIFHQNSTNYIVTSIGFQFGYIFVTVMLQRTKDENCVFVIHESEKTEQTPFSYLRAFYMKEP</sequence>
<evidence type="ECO:0000313" key="3">
    <source>
        <dbReference type="Proteomes" id="UP000221020"/>
    </source>
</evidence>
<keyword evidence="1" id="KW-0812">Transmembrane</keyword>
<accession>A0AA91ZRE1</accession>
<dbReference type="AlphaFoldDB" id="A0AA91ZRE1"/>
<protein>
    <submittedName>
        <fullName evidence="2">Uncharacterized protein</fullName>
    </submittedName>
</protein>
<feature type="transmembrane region" description="Helical" evidence="1">
    <location>
        <begin position="12"/>
        <end position="29"/>
    </location>
</feature>
<keyword evidence="1" id="KW-0472">Membrane</keyword>
<dbReference type="EMBL" id="NVOR01000108">
    <property type="protein sequence ID" value="PED80546.1"/>
    <property type="molecule type" value="Genomic_DNA"/>
</dbReference>
<reference evidence="2 3" key="1">
    <citation type="submission" date="2017-09" db="EMBL/GenBank/DDBJ databases">
        <title>Large-scale bioinformatics analysis of Bacillus genomes uncovers conserved roles of natural products in bacterial physiology.</title>
        <authorList>
            <consortium name="Agbiome Team Llc"/>
            <person name="Bleich R.M."/>
            <person name="Grubbs K.J."/>
            <person name="Santa Maria K.C."/>
            <person name="Allen S.E."/>
            <person name="Farag S."/>
            <person name="Shank E.A."/>
            <person name="Bowers A."/>
        </authorList>
    </citation>
    <scope>NUCLEOTIDE SEQUENCE [LARGE SCALE GENOMIC DNA]</scope>
    <source>
        <strain evidence="2 3">AFS092012</strain>
    </source>
</reference>
<comment type="caution">
    <text evidence="2">The sequence shown here is derived from an EMBL/GenBank/DDBJ whole genome shotgun (WGS) entry which is preliminary data.</text>
</comment>